<sequence length="82" mass="9116">MKRGLLYACCREQGYNKLVLAQHLDDLAESFIMSALHNGQGPVCHLVLLLRLGREGLRRDGHVGRFVCLLVGGKTKSIWVAL</sequence>
<evidence type="ECO:0000313" key="2">
    <source>
        <dbReference type="Proteomes" id="UP000002630"/>
    </source>
</evidence>
<accession>D7FLG2</accession>
<name>D7FLG2_ECTSI</name>
<dbReference type="Proteomes" id="UP000002630">
    <property type="component" value="Unassembled WGS sequence"/>
</dbReference>
<dbReference type="AlphaFoldDB" id="D7FLG2"/>
<dbReference type="InterPro" id="IPR014729">
    <property type="entry name" value="Rossmann-like_a/b/a_fold"/>
</dbReference>
<dbReference type="OrthoDB" id="200178at2759"/>
<dbReference type="PANTHER" id="PTHR43686">
    <property type="entry name" value="SULFURTRANSFERASE-RELATED"/>
    <property type="match status" value="1"/>
</dbReference>
<evidence type="ECO:0000313" key="1">
    <source>
        <dbReference type="EMBL" id="CBJ34231.1"/>
    </source>
</evidence>
<dbReference type="SUPFAM" id="SSF52402">
    <property type="entry name" value="Adenine nucleotide alpha hydrolases-like"/>
    <property type="match status" value="1"/>
</dbReference>
<dbReference type="EMBL" id="FN649760">
    <property type="protein sequence ID" value="CBJ34231.1"/>
    <property type="molecule type" value="Genomic_DNA"/>
</dbReference>
<reference evidence="1 2" key="1">
    <citation type="journal article" date="2010" name="Nature">
        <title>The Ectocarpus genome and the independent evolution of multicellularity in brown algae.</title>
        <authorList>
            <person name="Cock J.M."/>
            <person name="Sterck L."/>
            <person name="Rouze P."/>
            <person name="Scornet D."/>
            <person name="Allen A.E."/>
            <person name="Amoutzias G."/>
            <person name="Anthouard V."/>
            <person name="Artiguenave F."/>
            <person name="Aury J.M."/>
            <person name="Badger J.H."/>
            <person name="Beszteri B."/>
            <person name="Billiau K."/>
            <person name="Bonnet E."/>
            <person name="Bothwell J.H."/>
            <person name="Bowler C."/>
            <person name="Boyen C."/>
            <person name="Brownlee C."/>
            <person name="Carrano C.J."/>
            <person name="Charrier B."/>
            <person name="Cho G.Y."/>
            <person name="Coelho S.M."/>
            <person name="Collen J."/>
            <person name="Corre E."/>
            <person name="Da Silva C."/>
            <person name="Delage L."/>
            <person name="Delaroque N."/>
            <person name="Dittami S.M."/>
            <person name="Doulbeau S."/>
            <person name="Elias M."/>
            <person name="Farnham G."/>
            <person name="Gachon C.M."/>
            <person name="Gschloessl B."/>
            <person name="Heesch S."/>
            <person name="Jabbari K."/>
            <person name="Jubin C."/>
            <person name="Kawai H."/>
            <person name="Kimura K."/>
            <person name="Kloareg B."/>
            <person name="Kupper F.C."/>
            <person name="Lang D."/>
            <person name="Le Bail A."/>
            <person name="Leblanc C."/>
            <person name="Lerouge P."/>
            <person name="Lohr M."/>
            <person name="Lopez P.J."/>
            <person name="Martens C."/>
            <person name="Maumus F."/>
            <person name="Michel G."/>
            <person name="Miranda-Saavedra D."/>
            <person name="Morales J."/>
            <person name="Moreau H."/>
            <person name="Motomura T."/>
            <person name="Nagasato C."/>
            <person name="Napoli C.A."/>
            <person name="Nelson D.R."/>
            <person name="Nyvall-Collen P."/>
            <person name="Peters A.F."/>
            <person name="Pommier C."/>
            <person name="Potin P."/>
            <person name="Poulain J."/>
            <person name="Quesneville H."/>
            <person name="Read B."/>
            <person name="Rensing S.A."/>
            <person name="Ritter A."/>
            <person name="Rousvoal S."/>
            <person name="Samanta M."/>
            <person name="Samson G."/>
            <person name="Schroeder D.C."/>
            <person name="Segurens B."/>
            <person name="Strittmatter M."/>
            <person name="Tonon T."/>
            <person name="Tregear J.W."/>
            <person name="Valentin K."/>
            <person name="von Dassow P."/>
            <person name="Yamagishi T."/>
            <person name="Van de Peer Y."/>
            <person name="Wincker P."/>
        </authorList>
    </citation>
    <scope>NUCLEOTIDE SEQUENCE [LARGE SCALE GENOMIC DNA]</scope>
    <source>
        <strain evidence="2">Ec32 / CCAP1310/4</strain>
    </source>
</reference>
<dbReference type="Gene3D" id="3.40.50.620">
    <property type="entry name" value="HUPs"/>
    <property type="match status" value="1"/>
</dbReference>
<organism evidence="1 2">
    <name type="scientific">Ectocarpus siliculosus</name>
    <name type="common">Brown alga</name>
    <name type="synonym">Conferva siliculosa</name>
    <dbReference type="NCBI Taxonomy" id="2880"/>
    <lineage>
        <taxon>Eukaryota</taxon>
        <taxon>Sar</taxon>
        <taxon>Stramenopiles</taxon>
        <taxon>Ochrophyta</taxon>
        <taxon>PX clade</taxon>
        <taxon>Phaeophyceae</taxon>
        <taxon>Ectocarpales</taxon>
        <taxon>Ectocarpaceae</taxon>
        <taxon>Ectocarpus</taxon>
    </lineage>
</organism>
<proteinExistence type="predicted"/>
<keyword evidence="2" id="KW-1185">Reference proteome</keyword>
<dbReference type="InParanoid" id="D7FLG2"/>
<gene>
    <name evidence="1" type="ORF">Esi_1595_0001</name>
</gene>
<dbReference type="PANTHER" id="PTHR43686:SF1">
    <property type="entry name" value="AMINOTRAN_5 DOMAIN-CONTAINING PROTEIN"/>
    <property type="match status" value="1"/>
</dbReference>
<protein>
    <submittedName>
        <fullName evidence="1">Uncharacterized protein</fullName>
    </submittedName>
</protein>
<dbReference type="STRING" id="2880.D7FLG2"/>